<keyword evidence="5" id="KW-1185">Reference proteome</keyword>
<keyword evidence="2" id="KW-0812">Transmembrane</keyword>
<accession>A0ABT2QHP3</accession>
<feature type="region of interest" description="Disordered" evidence="1">
    <location>
        <begin position="351"/>
        <end position="388"/>
    </location>
</feature>
<feature type="transmembrane region" description="Helical" evidence="2">
    <location>
        <begin position="31"/>
        <end position="48"/>
    </location>
</feature>
<evidence type="ECO:0000256" key="1">
    <source>
        <dbReference type="SAM" id="MobiDB-lite"/>
    </source>
</evidence>
<evidence type="ECO:0000259" key="3">
    <source>
        <dbReference type="Pfam" id="PF01882"/>
    </source>
</evidence>
<gene>
    <name evidence="4" type="ORF">OB955_17020</name>
</gene>
<feature type="domain" description="DUF58" evidence="3">
    <location>
        <begin position="205"/>
        <end position="309"/>
    </location>
</feature>
<dbReference type="RefSeq" id="WP_338008525.1">
    <property type="nucleotide sequence ID" value="NZ_JAOPKB010000011.1"/>
</dbReference>
<reference evidence="4 5" key="1">
    <citation type="submission" date="2022-09" db="EMBL/GenBank/DDBJ databases">
        <title>Enrichment on poylsaccharides allowed isolation of novel metabolic and taxonomic groups of Haloarchaea.</title>
        <authorList>
            <person name="Sorokin D.Y."/>
            <person name="Elcheninov A.G."/>
            <person name="Khizhniak T.V."/>
            <person name="Kolganova T.V."/>
            <person name="Kublanov I.V."/>
        </authorList>
    </citation>
    <scope>NUCLEOTIDE SEQUENCE [LARGE SCALE GENOMIC DNA]</scope>
    <source>
        <strain evidence="4 5">AArc-m2/3/4</strain>
    </source>
</reference>
<comment type="caution">
    <text evidence="4">The sequence shown here is derived from an EMBL/GenBank/DDBJ whole genome shotgun (WGS) entry which is preliminary data.</text>
</comment>
<feature type="transmembrane region" description="Helical" evidence="2">
    <location>
        <begin position="7"/>
        <end position="25"/>
    </location>
</feature>
<dbReference type="PANTHER" id="PTHR34351:SF1">
    <property type="entry name" value="SLR1927 PROTEIN"/>
    <property type="match status" value="1"/>
</dbReference>
<evidence type="ECO:0000256" key="2">
    <source>
        <dbReference type="SAM" id="Phobius"/>
    </source>
</evidence>
<dbReference type="PANTHER" id="PTHR34351">
    <property type="entry name" value="SLR1927 PROTEIN-RELATED"/>
    <property type="match status" value="1"/>
</dbReference>
<evidence type="ECO:0000313" key="4">
    <source>
        <dbReference type="EMBL" id="MCU4974427.1"/>
    </source>
</evidence>
<feature type="compositionally biased region" description="Gly residues" evidence="1">
    <location>
        <begin position="353"/>
        <end position="365"/>
    </location>
</feature>
<keyword evidence="2" id="KW-1133">Transmembrane helix</keyword>
<dbReference type="InterPro" id="IPR002881">
    <property type="entry name" value="DUF58"/>
</dbReference>
<protein>
    <submittedName>
        <fullName evidence="4">DUF58 domain-containing protein</fullName>
    </submittedName>
</protein>
<name>A0ABT2QHP3_9EURY</name>
<dbReference type="Proteomes" id="UP001320972">
    <property type="component" value="Unassembled WGS sequence"/>
</dbReference>
<sequence length="388" mass="41970">MNVTRRGWAVVAVVGFSLLMGWEYGARSLNALVAPLVVVMLAAAITVSRADRPSIDRHPVEEGFIGDRRTIGLSITADAPIAASVEDTVGDGLDVQDGDNVGDLTLAEDSDFSYDARLEKRGVHEIGPATITVRDVLGLAQRRFEGGRDESESQLNLGQTQDRDQEQVRVLVYPKVYDLHGASRRDLQALDDAVREHNREEFDHLREYERGDSLRDVHWKSTAKRADGELVVKEFVADEDLGAVDLVAESTPRRDDEMASAAASVVTYLLEMGVAVGVTAPDGSCPARTGYDHHRNVLRLLARTGAGEATDRERREADILVRADDDGTVVRIDDREIPFDRLCDDALRTAITGGAGESGSDGSGIEGENETGTDTDTESDGNSPGVTA</sequence>
<feature type="compositionally biased region" description="Acidic residues" evidence="1">
    <location>
        <begin position="367"/>
        <end position="379"/>
    </location>
</feature>
<proteinExistence type="predicted"/>
<organism evidence="4 5">
    <name type="scientific">Natronoglomus mannanivorans</name>
    <dbReference type="NCBI Taxonomy" id="2979990"/>
    <lineage>
        <taxon>Archaea</taxon>
        <taxon>Methanobacteriati</taxon>
        <taxon>Methanobacteriota</taxon>
        <taxon>Stenosarchaea group</taxon>
        <taxon>Halobacteria</taxon>
        <taxon>Halobacteriales</taxon>
        <taxon>Natrialbaceae</taxon>
        <taxon>Natronoglomus</taxon>
    </lineage>
</organism>
<keyword evidence="2" id="KW-0472">Membrane</keyword>
<dbReference type="Pfam" id="PF01882">
    <property type="entry name" value="DUF58"/>
    <property type="match status" value="1"/>
</dbReference>
<evidence type="ECO:0000313" key="5">
    <source>
        <dbReference type="Proteomes" id="UP001320972"/>
    </source>
</evidence>
<dbReference type="EMBL" id="JAOPKB010000011">
    <property type="protein sequence ID" value="MCU4974427.1"/>
    <property type="molecule type" value="Genomic_DNA"/>
</dbReference>